<evidence type="ECO:0000256" key="1">
    <source>
        <dbReference type="SAM" id="Phobius"/>
    </source>
</evidence>
<evidence type="ECO:0000313" key="2">
    <source>
        <dbReference type="EMBL" id="RTQ31917.1"/>
    </source>
</evidence>
<evidence type="ECO:0000313" key="3">
    <source>
        <dbReference type="Proteomes" id="UP000267418"/>
    </source>
</evidence>
<dbReference type="Proteomes" id="UP000267418">
    <property type="component" value="Unassembled WGS sequence"/>
</dbReference>
<feature type="transmembrane region" description="Helical" evidence="1">
    <location>
        <begin position="117"/>
        <end position="136"/>
    </location>
</feature>
<proteinExistence type="predicted"/>
<dbReference type="AlphaFoldDB" id="A0A3S0GYB2"/>
<gene>
    <name evidence="2" type="ORF">EJP69_25110</name>
</gene>
<feature type="transmembrane region" description="Helical" evidence="1">
    <location>
        <begin position="32"/>
        <end position="51"/>
    </location>
</feature>
<keyword evidence="1" id="KW-0812">Transmembrane</keyword>
<feature type="transmembrane region" description="Helical" evidence="1">
    <location>
        <begin position="63"/>
        <end position="83"/>
    </location>
</feature>
<organism evidence="2 3">
    <name type="scientific">Variovorax gossypii</name>
    <dbReference type="NCBI Taxonomy" id="1679495"/>
    <lineage>
        <taxon>Bacteria</taxon>
        <taxon>Pseudomonadati</taxon>
        <taxon>Pseudomonadota</taxon>
        <taxon>Betaproteobacteria</taxon>
        <taxon>Burkholderiales</taxon>
        <taxon>Comamonadaceae</taxon>
        <taxon>Variovorax</taxon>
    </lineage>
</organism>
<feature type="transmembrane region" description="Helical" evidence="1">
    <location>
        <begin position="6"/>
        <end position="25"/>
    </location>
</feature>
<feature type="transmembrane region" description="Helical" evidence="1">
    <location>
        <begin position="90"/>
        <end position="111"/>
    </location>
</feature>
<dbReference type="EMBL" id="RXOE01000008">
    <property type="protein sequence ID" value="RTQ31917.1"/>
    <property type="molecule type" value="Genomic_DNA"/>
</dbReference>
<reference evidence="2 3" key="1">
    <citation type="submission" date="2018-12" db="EMBL/GenBank/DDBJ databases">
        <title>The genome of Variovorax gossypii DSM 100435.</title>
        <authorList>
            <person name="Gao J."/>
            <person name="Sun J."/>
        </authorList>
    </citation>
    <scope>NUCLEOTIDE SEQUENCE [LARGE SCALE GENOMIC DNA]</scope>
    <source>
        <strain evidence="2 3">DSM 100435</strain>
    </source>
</reference>
<keyword evidence="3" id="KW-1185">Reference proteome</keyword>
<keyword evidence="1" id="KW-1133">Transmembrane helix</keyword>
<name>A0A3S0GYB2_9BURK</name>
<dbReference type="RefSeq" id="WP_126472954.1">
    <property type="nucleotide sequence ID" value="NZ_RXOE01000008.1"/>
</dbReference>
<keyword evidence="1" id="KW-0472">Membrane</keyword>
<protein>
    <submittedName>
        <fullName evidence="2">Uncharacterized protein</fullName>
    </submittedName>
</protein>
<comment type="caution">
    <text evidence="2">The sequence shown here is derived from an EMBL/GenBank/DDBJ whole genome shotgun (WGS) entry which is preliminary data.</text>
</comment>
<dbReference type="OrthoDB" id="9952194at2"/>
<accession>A0A3S0GYB2</accession>
<sequence>MSSVVGMYLALLAAMSLVLYFFFLAGRALPVAGYWLASVILVLVLGFWILLAFDDADGPGGTLGTAIVAAGSLLCLSAGVGLAAGAINGAAPIVGFGLGVAGSSAIHLWLVPNASPYIGAVLLLFFCIGGTVLQTLRRK</sequence>